<accession>A0AAN4ZHE9</accession>
<name>A0AAN4ZHE9_9BILA</name>
<evidence type="ECO:0000256" key="1">
    <source>
        <dbReference type="SAM" id="SignalP"/>
    </source>
</evidence>
<dbReference type="EMBL" id="BTRK01000002">
    <property type="protein sequence ID" value="GMR37005.1"/>
    <property type="molecule type" value="Genomic_DNA"/>
</dbReference>
<sequence>SRLHSFHMMKLHLVLLLLVVFFSTDAFKIVKSVPVSAVGPAWRSMRVRQFANSSPLMGFADGGFRPRFGPYKRGDFFLSSSRESS</sequence>
<evidence type="ECO:0000313" key="3">
    <source>
        <dbReference type="Proteomes" id="UP001328107"/>
    </source>
</evidence>
<reference evidence="3" key="1">
    <citation type="submission" date="2022-10" db="EMBL/GenBank/DDBJ databases">
        <title>Genome assembly of Pristionchus species.</title>
        <authorList>
            <person name="Yoshida K."/>
            <person name="Sommer R.J."/>
        </authorList>
    </citation>
    <scope>NUCLEOTIDE SEQUENCE [LARGE SCALE GENOMIC DNA]</scope>
    <source>
        <strain evidence="3">RS5460</strain>
    </source>
</reference>
<comment type="caution">
    <text evidence="2">The sequence shown here is derived from an EMBL/GenBank/DDBJ whole genome shotgun (WGS) entry which is preliminary data.</text>
</comment>
<evidence type="ECO:0000313" key="2">
    <source>
        <dbReference type="EMBL" id="GMR37005.1"/>
    </source>
</evidence>
<proteinExistence type="predicted"/>
<organism evidence="2 3">
    <name type="scientific">Pristionchus mayeri</name>
    <dbReference type="NCBI Taxonomy" id="1317129"/>
    <lineage>
        <taxon>Eukaryota</taxon>
        <taxon>Metazoa</taxon>
        <taxon>Ecdysozoa</taxon>
        <taxon>Nematoda</taxon>
        <taxon>Chromadorea</taxon>
        <taxon>Rhabditida</taxon>
        <taxon>Rhabditina</taxon>
        <taxon>Diplogasteromorpha</taxon>
        <taxon>Diplogasteroidea</taxon>
        <taxon>Neodiplogasteridae</taxon>
        <taxon>Pristionchus</taxon>
    </lineage>
</organism>
<keyword evidence="1" id="KW-0732">Signal</keyword>
<feature type="signal peptide" evidence="1">
    <location>
        <begin position="1"/>
        <end position="26"/>
    </location>
</feature>
<protein>
    <submittedName>
        <fullName evidence="2">Uncharacterized protein</fullName>
    </submittedName>
</protein>
<dbReference type="Proteomes" id="UP001328107">
    <property type="component" value="Unassembled WGS sequence"/>
</dbReference>
<feature type="chain" id="PRO_5042813950" evidence="1">
    <location>
        <begin position="27"/>
        <end position="85"/>
    </location>
</feature>
<keyword evidence="3" id="KW-1185">Reference proteome</keyword>
<gene>
    <name evidence="2" type="ORF">PMAYCL1PPCAC_07200</name>
</gene>
<feature type="non-terminal residue" evidence="2">
    <location>
        <position position="1"/>
    </location>
</feature>
<dbReference type="AlphaFoldDB" id="A0AAN4ZHE9"/>